<accession>A0ABT4DWJ8</accession>
<keyword evidence="1" id="KW-0805">Transcription regulation</keyword>
<dbReference type="RefSeq" id="WP_254912142.1">
    <property type="nucleotide sequence ID" value="NZ_JAMDLV010000055.1"/>
</dbReference>
<dbReference type="SUPFAM" id="SSF46689">
    <property type="entry name" value="Homeodomain-like"/>
    <property type="match status" value="1"/>
</dbReference>
<reference evidence="4 5" key="1">
    <citation type="submission" date="2022-05" db="EMBL/GenBank/DDBJ databases">
        <title>Genome Sequencing of Bee-Associated Microbes.</title>
        <authorList>
            <person name="Dunlap C."/>
        </authorList>
    </citation>
    <scope>NUCLEOTIDE SEQUENCE [LARGE SCALE GENOMIC DNA]</scope>
    <source>
        <strain evidence="4 5">NRRL NRS-1438</strain>
    </source>
</reference>
<keyword evidence="5" id="KW-1185">Reference proteome</keyword>
<evidence type="ECO:0000259" key="3">
    <source>
        <dbReference type="PROSITE" id="PS01124"/>
    </source>
</evidence>
<name>A0ABT4DWJ8_9BACL</name>
<evidence type="ECO:0000313" key="5">
    <source>
        <dbReference type="Proteomes" id="UP001207626"/>
    </source>
</evidence>
<dbReference type="Proteomes" id="UP001207626">
    <property type="component" value="Unassembled WGS sequence"/>
</dbReference>
<organism evidence="4 5">
    <name type="scientific">Paenibacillus apiarius</name>
    <dbReference type="NCBI Taxonomy" id="46240"/>
    <lineage>
        <taxon>Bacteria</taxon>
        <taxon>Bacillati</taxon>
        <taxon>Bacillota</taxon>
        <taxon>Bacilli</taxon>
        <taxon>Bacillales</taxon>
        <taxon>Paenibacillaceae</taxon>
        <taxon>Paenibacillus</taxon>
    </lineage>
</organism>
<gene>
    <name evidence="4" type="ORF">M5X09_19035</name>
</gene>
<sequence>MAVSVGYANQLYFSRVFKKKFGVSPSASLRIHT</sequence>
<dbReference type="PROSITE" id="PS01124">
    <property type="entry name" value="HTH_ARAC_FAMILY_2"/>
    <property type="match status" value="1"/>
</dbReference>
<feature type="domain" description="HTH araC/xylS-type" evidence="3">
    <location>
        <begin position="1"/>
        <end position="31"/>
    </location>
</feature>
<proteinExistence type="predicted"/>
<comment type="caution">
    <text evidence="4">The sequence shown here is derived from an EMBL/GenBank/DDBJ whole genome shotgun (WGS) entry which is preliminary data.</text>
</comment>
<keyword evidence="2" id="KW-0804">Transcription</keyword>
<evidence type="ECO:0000313" key="4">
    <source>
        <dbReference type="EMBL" id="MCY9521732.1"/>
    </source>
</evidence>
<evidence type="ECO:0000256" key="2">
    <source>
        <dbReference type="ARBA" id="ARBA00023163"/>
    </source>
</evidence>
<dbReference type="InterPro" id="IPR018060">
    <property type="entry name" value="HTH_AraC"/>
</dbReference>
<protein>
    <submittedName>
        <fullName evidence="4">AraC family transcriptional regulator</fullName>
    </submittedName>
</protein>
<dbReference type="EMBL" id="JAMDLW010000026">
    <property type="protein sequence ID" value="MCY9521732.1"/>
    <property type="molecule type" value="Genomic_DNA"/>
</dbReference>
<evidence type="ECO:0000256" key="1">
    <source>
        <dbReference type="ARBA" id="ARBA00023015"/>
    </source>
</evidence>
<dbReference type="Gene3D" id="1.10.10.60">
    <property type="entry name" value="Homeodomain-like"/>
    <property type="match status" value="1"/>
</dbReference>
<dbReference type="InterPro" id="IPR009057">
    <property type="entry name" value="Homeodomain-like_sf"/>
</dbReference>
<dbReference type="Pfam" id="PF00165">
    <property type="entry name" value="HTH_AraC"/>
    <property type="match status" value="1"/>
</dbReference>